<sequence length="90" mass="9690">MSWVTLVKLSIFVLHPLLVGICNPDLMGFGFKILNINTFGLQICMSGQSTNPDEHVGSTVFVTDSRDAHAAADTLSPPNGCSALNDRKEN</sequence>
<evidence type="ECO:0000313" key="2">
    <source>
        <dbReference type="EMBL" id="VAW28739.1"/>
    </source>
</evidence>
<protein>
    <submittedName>
        <fullName evidence="2">Uncharacterized protein</fullName>
    </submittedName>
</protein>
<reference evidence="2" key="1">
    <citation type="submission" date="2018-06" db="EMBL/GenBank/DDBJ databases">
        <authorList>
            <person name="Zhirakovskaya E."/>
        </authorList>
    </citation>
    <scope>NUCLEOTIDE SEQUENCE</scope>
</reference>
<dbReference type="AlphaFoldDB" id="A0A3B0UVW5"/>
<organism evidence="2">
    <name type="scientific">hydrothermal vent metagenome</name>
    <dbReference type="NCBI Taxonomy" id="652676"/>
    <lineage>
        <taxon>unclassified sequences</taxon>
        <taxon>metagenomes</taxon>
        <taxon>ecological metagenomes</taxon>
    </lineage>
</organism>
<evidence type="ECO:0000256" key="1">
    <source>
        <dbReference type="SAM" id="MobiDB-lite"/>
    </source>
</evidence>
<accession>A0A3B0UVW5</accession>
<feature type="region of interest" description="Disordered" evidence="1">
    <location>
        <begin position="71"/>
        <end position="90"/>
    </location>
</feature>
<name>A0A3B0UVW5_9ZZZZ</name>
<proteinExistence type="predicted"/>
<dbReference type="EMBL" id="UOET01000280">
    <property type="protein sequence ID" value="VAW28739.1"/>
    <property type="molecule type" value="Genomic_DNA"/>
</dbReference>
<gene>
    <name evidence="2" type="ORF">MNBD_BACTEROID07-1088</name>
</gene>